<reference evidence="4" key="1">
    <citation type="journal article" date="2021" name="PeerJ">
        <title>Extensive microbial diversity within the chicken gut microbiome revealed by metagenomics and culture.</title>
        <authorList>
            <person name="Gilroy R."/>
            <person name="Ravi A."/>
            <person name="Getino M."/>
            <person name="Pursley I."/>
            <person name="Horton D.L."/>
            <person name="Alikhan N.F."/>
            <person name="Baker D."/>
            <person name="Gharbi K."/>
            <person name="Hall N."/>
            <person name="Watson M."/>
            <person name="Adriaenssens E.M."/>
            <person name="Foster-Nyarko E."/>
            <person name="Jarju S."/>
            <person name="Secka A."/>
            <person name="Antonio M."/>
            <person name="Oren A."/>
            <person name="Chaudhuri R.R."/>
            <person name="La Ragione R."/>
            <person name="Hildebrand F."/>
            <person name="Pallen M.J."/>
        </authorList>
    </citation>
    <scope>NUCLEOTIDE SEQUENCE</scope>
    <source>
        <strain evidence="4">ChiSjej1B19-8411</strain>
    </source>
</reference>
<reference evidence="4" key="2">
    <citation type="submission" date="2021-04" db="EMBL/GenBank/DDBJ databases">
        <authorList>
            <person name="Gilroy R."/>
        </authorList>
    </citation>
    <scope>NUCLEOTIDE SEQUENCE</scope>
    <source>
        <strain evidence="4">ChiSjej1B19-8411</strain>
    </source>
</reference>
<evidence type="ECO:0000313" key="5">
    <source>
        <dbReference type="Proteomes" id="UP000886817"/>
    </source>
</evidence>
<organism evidence="4 5">
    <name type="scientific">Candidatus Blautia gallistercoris</name>
    <dbReference type="NCBI Taxonomy" id="2838490"/>
    <lineage>
        <taxon>Bacteria</taxon>
        <taxon>Bacillati</taxon>
        <taxon>Bacillota</taxon>
        <taxon>Clostridia</taxon>
        <taxon>Lachnospirales</taxon>
        <taxon>Lachnospiraceae</taxon>
        <taxon>Blautia</taxon>
    </lineage>
</organism>
<keyword evidence="1" id="KW-0808">Transferase</keyword>
<dbReference type="EMBL" id="DXEX01000189">
    <property type="protein sequence ID" value="HIX59774.1"/>
    <property type="molecule type" value="Genomic_DNA"/>
</dbReference>
<keyword evidence="2" id="KW-0548">Nucleotidyltransferase</keyword>
<dbReference type="PANTHER" id="PTHR43584:SF8">
    <property type="entry name" value="N-ACETYLMURAMATE ALPHA-1-PHOSPHATE URIDYLYLTRANSFERASE"/>
    <property type="match status" value="1"/>
</dbReference>
<gene>
    <name evidence="4" type="ORF">IAA45_08680</name>
</gene>
<evidence type="ECO:0000256" key="1">
    <source>
        <dbReference type="ARBA" id="ARBA00022679"/>
    </source>
</evidence>
<sequence length="306" mass="34252">MKKTALVIMAAGIGSRFSKGIKQLAQVGPSGEIIMDYSIHDALEAGFNKVVFIIRKDLEEAFRQMIGKRIETITEVAYVFQEKEDLPEGFSCPEDRVKPWGTGQAVLACRKVLKEPFVVINADDYYGKEAFVKVYQYLTEERKKQDTLHICMAGFVLGNTLSDNGAVTRGICSVDEAGKLTGIQETRNVVKTPEGAAVRLENGGLQPLDAGKLVSMNMWGLTPDFMKYLEQGFVKFLKSLPEDERKAEYLLPEVVDDLLQRGILQVDVLKSNDSWFGVTYQEDREIVEASFRRLVDAGVYPENLYG</sequence>
<proteinExistence type="predicted"/>
<evidence type="ECO:0000256" key="2">
    <source>
        <dbReference type="ARBA" id="ARBA00022695"/>
    </source>
</evidence>
<dbReference type="GO" id="GO:0016779">
    <property type="term" value="F:nucleotidyltransferase activity"/>
    <property type="evidence" value="ECO:0007669"/>
    <property type="project" value="UniProtKB-KW"/>
</dbReference>
<dbReference type="Proteomes" id="UP000886817">
    <property type="component" value="Unassembled WGS sequence"/>
</dbReference>
<evidence type="ECO:0000259" key="3">
    <source>
        <dbReference type="Pfam" id="PF00483"/>
    </source>
</evidence>
<dbReference type="InterPro" id="IPR029044">
    <property type="entry name" value="Nucleotide-diphossugar_trans"/>
</dbReference>
<dbReference type="InterPro" id="IPR005835">
    <property type="entry name" value="NTP_transferase_dom"/>
</dbReference>
<evidence type="ECO:0000313" key="4">
    <source>
        <dbReference type="EMBL" id="HIX59774.1"/>
    </source>
</evidence>
<accession>A0A9D1WID3</accession>
<comment type="caution">
    <text evidence="4">The sequence shown here is derived from an EMBL/GenBank/DDBJ whole genome shotgun (WGS) entry which is preliminary data.</text>
</comment>
<dbReference type="Pfam" id="PF00483">
    <property type="entry name" value="NTP_transferase"/>
    <property type="match status" value="1"/>
</dbReference>
<dbReference type="InterPro" id="IPR050065">
    <property type="entry name" value="GlmU-like"/>
</dbReference>
<dbReference type="PANTHER" id="PTHR43584">
    <property type="entry name" value="NUCLEOTIDYL TRANSFERASE"/>
    <property type="match status" value="1"/>
</dbReference>
<dbReference type="SUPFAM" id="SSF53448">
    <property type="entry name" value="Nucleotide-diphospho-sugar transferases"/>
    <property type="match status" value="1"/>
</dbReference>
<dbReference type="Gene3D" id="3.90.550.10">
    <property type="entry name" value="Spore Coat Polysaccharide Biosynthesis Protein SpsA, Chain A"/>
    <property type="match status" value="1"/>
</dbReference>
<name>A0A9D1WID3_9FIRM</name>
<protein>
    <submittedName>
        <fullName evidence="4">Nucleotidyltransferase</fullName>
    </submittedName>
</protein>
<dbReference type="AlphaFoldDB" id="A0A9D1WID3"/>
<feature type="domain" description="Nucleotidyl transferase" evidence="3">
    <location>
        <begin position="7"/>
        <end position="145"/>
    </location>
</feature>